<evidence type="ECO:0000256" key="1">
    <source>
        <dbReference type="SAM" id="Phobius"/>
    </source>
</evidence>
<feature type="transmembrane region" description="Helical" evidence="1">
    <location>
        <begin position="21"/>
        <end position="42"/>
    </location>
</feature>
<organism evidence="2 3">
    <name type="scientific">Aspergillus novofumigatus (strain IBT 16806)</name>
    <dbReference type="NCBI Taxonomy" id="1392255"/>
    <lineage>
        <taxon>Eukaryota</taxon>
        <taxon>Fungi</taxon>
        <taxon>Dikarya</taxon>
        <taxon>Ascomycota</taxon>
        <taxon>Pezizomycotina</taxon>
        <taxon>Eurotiomycetes</taxon>
        <taxon>Eurotiomycetidae</taxon>
        <taxon>Eurotiales</taxon>
        <taxon>Aspergillaceae</taxon>
        <taxon>Aspergillus</taxon>
        <taxon>Aspergillus subgen. Fumigati</taxon>
    </lineage>
</organism>
<evidence type="ECO:0000313" key="2">
    <source>
        <dbReference type="EMBL" id="PKX96154.1"/>
    </source>
</evidence>
<sequence length="139" mass="15147">MWSRSSFVLAGHSVQYWAIAAYTAGSAIATTVWVSPGILLGFSAHLVRNSNSITVTVGLSLSSSCKARDNTLVGRLYCIGSIIALPIVLRIPRKLFKMYSTRINCYPSTNGPCRKAIILIQWIIGDQQASPRFVSIGKQ</sequence>
<dbReference type="VEuPathDB" id="FungiDB:P174DRAFT_154259"/>
<keyword evidence="1" id="KW-1133">Transmembrane helix</keyword>
<protein>
    <submittedName>
        <fullName evidence="2">Uncharacterized protein</fullName>
    </submittedName>
</protein>
<accession>A0A2I1CEW8</accession>
<evidence type="ECO:0000313" key="3">
    <source>
        <dbReference type="Proteomes" id="UP000234474"/>
    </source>
</evidence>
<keyword evidence="1" id="KW-0812">Transmembrane</keyword>
<dbReference type="AlphaFoldDB" id="A0A2I1CEW8"/>
<comment type="caution">
    <text evidence="2">The sequence shown here is derived from an EMBL/GenBank/DDBJ whole genome shotgun (WGS) entry which is preliminary data.</text>
</comment>
<reference evidence="3" key="1">
    <citation type="journal article" date="2018" name="Proc. Natl. Acad. Sci. U.S.A.">
        <title>Linking secondary metabolites to gene clusters through genome sequencing of six diverse Aspergillus species.</title>
        <authorList>
            <person name="Kaerboelling I."/>
            <person name="Vesth T.C."/>
            <person name="Frisvad J.C."/>
            <person name="Nybo J.L."/>
            <person name="Theobald S."/>
            <person name="Kuo A."/>
            <person name="Bowyer P."/>
            <person name="Matsuda Y."/>
            <person name="Mondo S."/>
            <person name="Lyhne E.K."/>
            <person name="Kogle M.E."/>
            <person name="Clum A."/>
            <person name="Lipzen A."/>
            <person name="Salamov A."/>
            <person name="Ngan C.Y."/>
            <person name="Daum C."/>
            <person name="Chiniquy J."/>
            <person name="Barry K."/>
            <person name="LaButti K."/>
            <person name="Haridas S."/>
            <person name="Simmons B.A."/>
            <person name="Magnuson J.K."/>
            <person name="Mortensen U.H."/>
            <person name="Larsen T.O."/>
            <person name="Grigoriev I.V."/>
            <person name="Baker S.E."/>
            <person name="Andersen M.R."/>
        </authorList>
    </citation>
    <scope>NUCLEOTIDE SEQUENCE [LARGE SCALE GENOMIC DNA]</scope>
    <source>
        <strain evidence="3">IBT 16806</strain>
    </source>
</reference>
<feature type="transmembrane region" description="Helical" evidence="1">
    <location>
        <begin position="72"/>
        <end position="92"/>
    </location>
</feature>
<dbReference type="EMBL" id="MSZS01000003">
    <property type="protein sequence ID" value="PKX96154.1"/>
    <property type="molecule type" value="Genomic_DNA"/>
</dbReference>
<dbReference type="GeneID" id="36528501"/>
<keyword evidence="3" id="KW-1185">Reference proteome</keyword>
<dbReference type="RefSeq" id="XP_024684749.1">
    <property type="nucleotide sequence ID" value="XM_024821175.1"/>
</dbReference>
<keyword evidence="1" id="KW-0472">Membrane</keyword>
<gene>
    <name evidence="2" type="ORF">P174DRAFT_154259</name>
</gene>
<proteinExistence type="predicted"/>
<name>A0A2I1CEW8_ASPN1</name>
<dbReference type="Proteomes" id="UP000234474">
    <property type="component" value="Unassembled WGS sequence"/>
</dbReference>